<evidence type="ECO:0000313" key="5">
    <source>
        <dbReference type="Proteomes" id="UP000323946"/>
    </source>
</evidence>
<dbReference type="PANTHER" id="PTHR33744:SF1">
    <property type="entry name" value="DNA-BINDING TRANSCRIPTIONAL ACTIVATOR ADER"/>
    <property type="match status" value="1"/>
</dbReference>
<dbReference type="Proteomes" id="UP000323946">
    <property type="component" value="Unassembled WGS sequence"/>
</dbReference>
<evidence type="ECO:0000259" key="2">
    <source>
        <dbReference type="Pfam" id="PF13556"/>
    </source>
</evidence>
<organism evidence="4 5">
    <name type="scientific">Saccharopolyspora hirsuta</name>
    <dbReference type="NCBI Taxonomy" id="1837"/>
    <lineage>
        <taxon>Bacteria</taxon>
        <taxon>Bacillati</taxon>
        <taxon>Actinomycetota</taxon>
        <taxon>Actinomycetes</taxon>
        <taxon>Pseudonocardiales</taxon>
        <taxon>Pseudonocardiaceae</taxon>
        <taxon>Saccharopolyspora</taxon>
    </lineage>
</organism>
<dbReference type="InterPro" id="IPR041522">
    <property type="entry name" value="CdaR_GGDEF"/>
</dbReference>
<feature type="domain" description="CdaR GGDEF-like" evidence="3">
    <location>
        <begin position="191"/>
        <end position="299"/>
    </location>
</feature>
<dbReference type="PANTHER" id="PTHR33744">
    <property type="entry name" value="CARBOHYDRATE DIACID REGULATOR"/>
    <property type="match status" value="1"/>
</dbReference>
<dbReference type="AlphaFoldDB" id="A0A5M7C4R9"/>
<sequence>MLLSADPGAVGEAACRAEVLDEVAVYCGREGVGWAVCTGRDLLAALTRELAECNGVRLTPKDHEFLELIALWCALRLCGVQRMPDSLTADVESAVRTHVERGFELDGPMTLIRMAHARITQDLTTSCGRLGEAHRPVALLCELSEVLFDAVETLCRLVSTRFLREREQWHSGLVAQRRDLVRGVLRGEPVPVDKATRRLGYDVTQQHLAVLVWSEQDNRRAADLERTAVRLLSRAGCAAKLLIPAGAAGLWAWGAQPSPGAELGGEPLPEAVQAAVGLPAAGLAGLRTSHLQAVTAARIGARTGTSSVHEYRALEFVALLAADESAAASFVARELGPLAADTPSARVLRTTLKSYLDEDRSPSVAARRLHVAKNTVLYRVKKAEQLRGRPLEDNRLQVHAALHLAEVLGTGVSQPVGMAATA</sequence>
<comment type="caution">
    <text evidence="4">The sequence shown here is derived from an EMBL/GenBank/DDBJ whole genome shotgun (WGS) entry which is preliminary data.</text>
</comment>
<dbReference type="Pfam" id="PF17853">
    <property type="entry name" value="GGDEF_2"/>
    <property type="match status" value="1"/>
</dbReference>
<dbReference type="InterPro" id="IPR042070">
    <property type="entry name" value="PucR_C-HTH_sf"/>
</dbReference>
<dbReference type="Pfam" id="PF13556">
    <property type="entry name" value="HTH_30"/>
    <property type="match status" value="1"/>
</dbReference>
<name>A0A5M7C4R9_SACHI</name>
<dbReference type="Gene3D" id="1.10.10.2840">
    <property type="entry name" value="PucR C-terminal helix-turn-helix domain"/>
    <property type="match status" value="1"/>
</dbReference>
<proteinExistence type="inferred from homology"/>
<evidence type="ECO:0000259" key="3">
    <source>
        <dbReference type="Pfam" id="PF17853"/>
    </source>
</evidence>
<evidence type="ECO:0000256" key="1">
    <source>
        <dbReference type="ARBA" id="ARBA00006754"/>
    </source>
</evidence>
<dbReference type="InterPro" id="IPR025736">
    <property type="entry name" value="PucR_C-HTH_dom"/>
</dbReference>
<accession>A0A5M7C4R9</accession>
<gene>
    <name evidence="4" type="ORF">F1721_09060</name>
</gene>
<protein>
    <submittedName>
        <fullName evidence="4">PucR family transcriptional regulator</fullName>
    </submittedName>
</protein>
<dbReference type="EMBL" id="VWPH01000004">
    <property type="protein sequence ID" value="KAA5835268.1"/>
    <property type="molecule type" value="Genomic_DNA"/>
</dbReference>
<dbReference type="InterPro" id="IPR051448">
    <property type="entry name" value="CdaR-like_regulators"/>
</dbReference>
<evidence type="ECO:0000313" key="4">
    <source>
        <dbReference type="EMBL" id="KAA5835268.1"/>
    </source>
</evidence>
<reference evidence="4 5" key="1">
    <citation type="submission" date="2019-09" db="EMBL/GenBank/DDBJ databases">
        <title>Draft genome sequence of the thermophilic Saccharopolyspora hirsuta VKM Ac-666T.</title>
        <authorList>
            <person name="Lobastova T.G."/>
            <person name="Fokina V."/>
            <person name="Bragin E.Y."/>
            <person name="Shtratnikova V.Y."/>
            <person name="Starodumova I.P."/>
            <person name="Tarlachkov S.V."/>
            <person name="Donova M.V."/>
        </authorList>
    </citation>
    <scope>NUCLEOTIDE SEQUENCE [LARGE SCALE GENOMIC DNA]</scope>
    <source>
        <strain evidence="4 5">VKM Ac-666</strain>
    </source>
</reference>
<keyword evidence="5" id="KW-1185">Reference proteome</keyword>
<comment type="similarity">
    <text evidence="1">Belongs to the CdaR family.</text>
</comment>
<dbReference type="OrthoDB" id="3663486at2"/>
<feature type="domain" description="PucR C-terminal helix-turn-helix" evidence="2">
    <location>
        <begin position="348"/>
        <end position="403"/>
    </location>
</feature>